<dbReference type="OrthoDB" id="6879340at2"/>
<dbReference type="Proteomes" id="UP000291130">
    <property type="component" value="Chromosome"/>
</dbReference>
<dbReference type="EMBL" id="CP035952">
    <property type="protein sequence ID" value="QBF26274.1"/>
    <property type="molecule type" value="Genomic_DNA"/>
</dbReference>
<dbReference type="KEGG" id="ptk:EXN22_11440"/>
<evidence type="ECO:0000256" key="1">
    <source>
        <dbReference type="SAM" id="Phobius"/>
    </source>
</evidence>
<name>A0A411MHV7_9PSED</name>
<evidence type="ECO:0000313" key="3">
    <source>
        <dbReference type="Proteomes" id="UP000291130"/>
    </source>
</evidence>
<keyword evidence="3" id="KW-1185">Reference proteome</keyword>
<gene>
    <name evidence="2" type="ORF">EXN22_11440</name>
</gene>
<dbReference type="RefSeq" id="WP_130264144.1">
    <property type="nucleotide sequence ID" value="NZ_CP035952.1"/>
</dbReference>
<keyword evidence="1" id="KW-0472">Membrane</keyword>
<keyword evidence="1" id="KW-1133">Transmembrane helix</keyword>
<organism evidence="2 3">
    <name type="scientific">Pseudomonas tructae</name>
    <dbReference type="NCBI Taxonomy" id="2518644"/>
    <lineage>
        <taxon>Bacteria</taxon>
        <taxon>Pseudomonadati</taxon>
        <taxon>Pseudomonadota</taxon>
        <taxon>Gammaproteobacteria</taxon>
        <taxon>Pseudomonadales</taxon>
        <taxon>Pseudomonadaceae</taxon>
        <taxon>Pseudomonas</taxon>
    </lineage>
</organism>
<keyword evidence="1" id="KW-0812">Transmembrane</keyword>
<dbReference type="AlphaFoldDB" id="A0A411MHV7"/>
<reference evidence="2 3" key="1">
    <citation type="submission" date="2019-02" db="EMBL/GenBank/DDBJ databases">
        <title>Complete genome sequence of Pseudomonas sp. SNU WT1 isolated from rainbow trout.</title>
        <authorList>
            <person name="Oh W.T."/>
            <person name="Park S.C."/>
        </authorList>
    </citation>
    <scope>NUCLEOTIDE SEQUENCE [LARGE SCALE GENOMIC DNA]</scope>
    <source>
        <strain evidence="2 3">SNU WT1</strain>
    </source>
</reference>
<evidence type="ECO:0000313" key="2">
    <source>
        <dbReference type="EMBL" id="QBF26274.1"/>
    </source>
</evidence>
<proteinExistence type="predicted"/>
<sequence length="167" mass="18201">MGIPLPLWLILTGVTAYLASTRGRSGPRWFAIGLFLPGIALIALLLMPRLAKTGVDALVHEDLRPCPACAQAINAAASHCKHCAAEVEPIAVRDRSGWVVRFTAQTDEEFEPLAAQMALIDLPTILDEAPHVFAGPFEEKAEAHNVLKYLKSNHSLDGLVTWRTVTR</sequence>
<accession>A0A411MHV7</accession>
<feature type="transmembrane region" description="Helical" evidence="1">
    <location>
        <begin position="28"/>
        <end position="47"/>
    </location>
</feature>
<protein>
    <submittedName>
        <fullName evidence="2">Zinc ribbon domain-containing protein</fullName>
    </submittedName>
</protein>